<feature type="region of interest" description="Disordered" evidence="1">
    <location>
        <begin position="232"/>
        <end position="303"/>
    </location>
</feature>
<name>K3W6J0_GLOUD</name>
<dbReference type="AlphaFoldDB" id="K3W6J0"/>
<sequence length="303" mass="31610">MHPRLQSFSLPKKKDAEPEAPIPQSPTSSSDRDDLEVTYEYPGSSKHPKPRYLQETFASINSRQRKTATLPAAYRTSSYSAPVGRTSLPASANVNPEFTKTAAATATSRGDAKGAKGGGRPNARKGTDIMNATLKVPVGRTGKTPSIVASHVTPRILFNADFPPSAGGAGSSGGGGAIPQSLGSSIRRSITEIADPSSAAAIASIASGGGRPRTAPPRLRKKEIEMSDLLNSKKIETSARMQPPNDGSQSSRLAHSSLDYMNSGSSTSAGRASARRSTVGTSSSSNPSASFSRAKTPTRAQWK</sequence>
<dbReference type="HOGENOM" id="CLU_919731_0_0_1"/>
<dbReference type="InParanoid" id="K3W6J0"/>
<protein>
    <submittedName>
        <fullName evidence="2">Uncharacterized protein</fullName>
    </submittedName>
</protein>
<reference evidence="3" key="1">
    <citation type="journal article" date="2010" name="Genome Biol.">
        <title>Genome sequence of the necrotrophic plant pathogen Pythium ultimum reveals original pathogenicity mechanisms and effector repertoire.</title>
        <authorList>
            <person name="Levesque C.A."/>
            <person name="Brouwer H."/>
            <person name="Cano L."/>
            <person name="Hamilton J.P."/>
            <person name="Holt C."/>
            <person name="Huitema E."/>
            <person name="Raffaele S."/>
            <person name="Robideau G.P."/>
            <person name="Thines M."/>
            <person name="Win J."/>
            <person name="Zerillo M.M."/>
            <person name="Beakes G.W."/>
            <person name="Boore J.L."/>
            <person name="Busam D."/>
            <person name="Dumas B."/>
            <person name="Ferriera S."/>
            <person name="Fuerstenberg S.I."/>
            <person name="Gachon C.M."/>
            <person name="Gaulin E."/>
            <person name="Govers F."/>
            <person name="Grenville-Briggs L."/>
            <person name="Horner N."/>
            <person name="Hostetler J."/>
            <person name="Jiang R.H."/>
            <person name="Johnson J."/>
            <person name="Krajaejun T."/>
            <person name="Lin H."/>
            <person name="Meijer H.J."/>
            <person name="Moore B."/>
            <person name="Morris P."/>
            <person name="Phuntmart V."/>
            <person name="Puiu D."/>
            <person name="Shetty J."/>
            <person name="Stajich J.E."/>
            <person name="Tripathy S."/>
            <person name="Wawra S."/>
            <person name="van West P."/>
            <person name="Whitty B.R."/>
            <person name="Coutinho P.M."/>
            <person name="Henrissat B."/>
            <person name="Martin F."/>
            <person name="Thomas P.D."/>
            <person name="Tyler B.M."/>
            <person name="De Vries R.P."/>
            <person name="Kamoun S."/>
            <person name="Yandell M."/>
            <person name="Tisserat N."/>
            <person name="Buell C.R."/>
        </authorList>
    </citation>
    <scope>NUCLEOTIDE SEQUENCE</scope>
    <source>
        <strain evidence="3">DAOM:BR144</strain>
    </source>
</reference>
<dbReference type="VEuPathDB" id="FungiDB:PYU1_G000581"/>
<reference evidence="2" key="3">
    <citation type="submission" date="2015-02" db="UniProtKB">
        <authorList>
            <consortium name="EnsemblProtists"/>
        </authorList>
    </citation>
    <scope>IDENTIFICATION</scope>
    <source>
        <strain evidence="2">DAOM BR144</strain>
    </source>
</reference>
<accession>K3W6J0</accession>
<proteinExistence type="predicted"/>
<dbReference type="EMBL" id="GL376620">
    <property type="status" value="NOT_ANNOTATED_CDS"/>
    <property type="molecule type" value="Genomic_DNA"/>
</dbReference>
<feature type="region of interest" description="Disordered" evidence="1">
    <location>
        <begin position="1"/>
        <end position="132"/>
    </location>
</feature>
<feature type="compositionally biased region" description="Low complexity" evidence="1">
    <location>
        <begin position="263"/>
        <end position="294"/>
    </location>
</feature>
<dbReference type="EnsemblProtists" id="PYU1_T000581">
    <property type="protein sequence ID" value="PYU1_T000581"/>
    <property type="gene ID" value="PYU1_G000581"/>
</dbReference>
<organism evidence="2 3">
    <name type="scientific">Globisporangium ultimum (strain ATCC 200006 / CBS 805.95 / DAOM BR144)</name>
    <name type="common">Pythium ultimum</name>
    <dbReference type="NCBI Taxonomy" id="431595"/>
    <lineage>
        <taxon>Eukaryota</taxon>
        <taxon>Sar</taxon>
        <taxon>Stramenopiles</taxon>
        <taxon>Oomycota</taxon>
        <taxon>Peronosporomycetes</taxon>
        <taxon>Pythiales</taxon>
        <taxon>Pythiaceae</taxon>
        <taxon>Globisporangium</taxon>
    </lineage>
</organism>
<evidence type="ECO:0000256" key="1">
    <source>
        <dbReference type="SAM" id="MobiDB-lite"/>
    </source>
</evidence>
<reference evidence="3" key="2">
    <citation type="submission" date="2010-04" db="EMBL/GenBank/DDBJ databases">
        <authorList>
            <person name="Buell R."/>
            <person name="Hamilton J."/>
            <person name="Hostetler J."/>
        </authorList>
    </citation>
    <scope>NUCLEOTIDE SEQUENCE [LARGE SCALE GENOMIC DNA]</scope>
    <source>
        <strain evidence="3">DAOM:BR144</strain>
    </source>
</reference>
<evidence type="ECO:0000313" key="3">
    <source>
        <dbReference type="Proteomes" id="UP000019132"/>
    </source>
</evidence>
<feature type="compositionally biased region" description="Polar residues" evidence="1">
    <location>
        <begin position="88"/>
        <end position="108"/>
    </location>
</feature>
<keyword evidence="3" id="KW-1185">Reference proteome</keyword>
<feature type="compositionally biased region" description="Polar residues" evidence="1">
    <location>
        <begin position="245"/>
        <end position="262"/>
    </location>
</feature>
<dbReference type="Proteomes" id="UP000019132">
    <property type="component" value="Unassembled WGS sequence"/>
</dbReference>
<evidence type="ECO:0000313" key="2">
    <source>
        <dbReference type="EnsemblProtists" id="PYU1_T000581"/>
    </source>
</evidence>